<proteinExistence type="predicted"/>
<organism evidence="1 2">
    <name type="scientific">Pedobacter alluvionis</name>
    <dbReference type="NCBI Taxonomy" id="475253"/>
    <lineage>
        <taxon>Bacteria</taxon>
        <taxon>Pseudomonadati</taxon>
        <taxon>Bacteroidota</taxon>
        <taxon>Sphingobacteriia</taxon>
        <taxon>Sphingobacteriales</taxon>
        <taxon>Sphingobacteriaceae</taxon>
        <taxon>Pedobacter</taxon>
    </lineage>
</organism>
<dbReference type="Proteomes" id="UP000273898">
    <property type="component" value="Unassembled WGS sequence"/>
</dbReference>
<evidence type="ECO:0000313" key="1">
    <source>
        <dbReference type="EMBL" id="RLJ80501.1"/>
    </source>
</evidence>
<dbReference type="EMBL" id="RCCK01000010">
    <property type="protein sequence ID" value="RLJ80501.1"/>
    <property type="molecule type" value="Genomic_DNA"/>
</dbReference>
<comment type="caution">
    <text evidence="1">The sequence shown here is derived from an EMBL/GenBank/DDBJ whole genome shotgun (WGS) entry which is preliminary data.</text>
</comment>
<sequence>MKELIELIKRYLLKEAATLNQITDKPRKPKKK</sequence>
<accession>A0A497YC66</accession>
<gene>
    <name evidence="1" type="ORF">BCL90_1281</name>
</gene>
<evidence type="ECO:0000313" key="2">
    <source>
        <dbReference type="Proteomes" id="UP000273898"/>
    </source>
</evidence>
<dbReference type="AlphaFoldDB" id="A0A497YC66"/>
<protein>
    <submittedName>
        <fullName evidence="1">Uncharacterized protein</fullName>
    </submittedName>
</protein>
<reference evidence="1 2" key="1">
    <citation type="submission" date="2018-10" db="EMBL/GenBank/DDBJ databases">
        <title>Genomic Encyclopedia of Archaeal and Bacterial Type Strains, Phase II (KMG-II): from individual species to whole genera.</title>
        <authorList>
            <person name="Goeker M."/>
        </authorList>
    </citation>
    <scope>NUCLEOTIDE SEQUENCE [LARGE SCALE GENOMIC DNA]</scope>
    <source>
        <strain evidence="1 2">DSM 19624</strain>
    </source>
</reference>
<name>A0A497YC66_9SPHI</name>